<dbReference type="Pfam" id="PF13500">
    <property type="entry name" value="AAA_26"/>
    <property type="match status" value="1"/>
</dbReference>
<dbReference type="EMBL" id="CP080544">
    <property type="protein sequence ID" value="QYR52891.1"/>
    <property type="molecule type" value="Genomic_DNA"/>
</dbReference>
<keyword evidence="2" id="KW-0963">Cytoplasm</keyword>
<keyword evidence="2" id="KW-0479">Metal-binding</keyword>
<evidence type="ECO:0000256" key="1">
    <source>
        <dbReference type="ARBA" id="ARBA00022756"/>
    </source>
</evidence>
<name>A0ABX8WMN9_9GAMM</name>
<feature type="binding site" evidence="2">
    <location>
        <position position="43"/>
    </location>
    <ligand>
        <name>substrate</name>
    </ligand>
</feature>
<gene>
    <name evidence="2 3" type="primary">bioD</name>
    <name evidence="3" type="ORF">H8L67_10030</name>
</gene>
<comment type="subcellular location">
    <subcellularLocation>
        <location evidence="2">Cytoplasm</location>
    </subcellularLocation>
</comment>
<accession>A0ABX8WMN9</accession>
<protein>
    <recommendedName>
        <fullName evidence="2">ATP-dependent dethiobiotin synthetase BioD</fullName>
        <ecNumber evidence="2">6.3.3.3</ecNumber>
    </recommendedName>
    <alternativeName>
        <fullName evidence="2">DTB synthetase</fullName>
        <shortName evidence="2">DTBS</shortName>
    </alternativeName>
    <alternativeName>
        <fullName evidence="2">Dethiobiotin synthase</fullName>
    </alternativeName>
</protein>
<reference evidence="3 4" key="1">
    <citation type="submission" date="2021-08" db="EMBL/GenBank/DDBJ databases">
        <title>Lysobacter sp. strain CJ11 Genome sequencing and assembly.</title>
        <authorList>
            <person name="Kim I."/>
        </authorList>
    </citation>
    <scope>NUCLEOTIDE SEQUENCE [LARGE SCALE GENOMIC DNA]</scope>
    <source>
        <strain evidence="3 4">CJ11</strain>
    </source>
</reference>
<feature type="binding site" evidence="2">
    <location>
        <position position="56"/>
    </location>
    <ligand>
        <name>ATP</name>
        <dbReference type="ChEBI" id="CHEBI:30616"/>
    </ligand>
</feature>
<dbReference type="PANTHER" id="PTHR43210:SF5">
    <property type="entry name" value="DETHIOBIOTIN SYNTHETASE"/>
    <property type="match status" value="1"/>
</dbReference>
<evidence type="ECO:0000313" key="3">
    <source>
        <dbReference type="EMBL" id="QYR52891.1"/>
    </source>
</evidence>
<dbReference type="GO" id="GO:0004141">
    <property type="term" value="F:dethiobiotin synthase activity"/>
    <property type="evidence" value="ECO:0007669"/>
    <property type="project" value="UniProtKB-EC"/>
</dbReference>
<dbReference type="RefSeq" id="WP_220379711.1">
    <property type="nucleotide sequence ID" value="NZ_CP080544.1"/>
</dbReference>
<keyword evidence="2 3" id="KW-0436">Ligase</keyword>
<dbReference type="NCBIfam" id="TIGR00347">
    <property type="entry name" value="bioD"/>
    <property type="match status" value="1"/>
</dbReference>
<proteinExistence type="inferred from homology"/>
<feature type="binding site" evidence="2">
    <location>
        <begin position="14"/>
        <end position="19"/>
    </location>
    <ligand>
        <name>ATP</name>
        <dbReference type="ChEBI" id="CHEBI:30616"/>
    </ligand>
</feature>
<evidence type="ECO:0000256" key="2">
    <source>
        <dbReference type="HAMAP-Rule" id="MF_00336"/>
    </source>
</evidence>
<feature type="binding site" evidence="2">
    <location>
        <begin position="177"/>
        <end position="178"/>
    </location>
    <ligand>
        <name>ATP</name>
        <dbReference type="ChEBI" id="CHEBI:30616"/>
    </ligand>
</feature>
<comment type="subunit">
    <text evidence="2">Homodimer.</text>
</comment>
<feature type="binding site" evidence="2">
    <location>
        <position position="117"/>
    </location>
    <ligand>
        <name>Mg(2+)</name>
        <dbReference type="ChEBI" id="CHEBI:18420"/>
    </ligand>
</feature>
<comment type="cofactor">
    <cofactor evidence="2">
        <name>Mg(2+)</name>
        <dbReference type="ChEBI" id="CHEBI:18420"/>
    </cofactor>
</comment>
<dbReference type="InterPro" id="IPR027417">
    <property type="entry name" value="P-loop_NTPase"/>
</dbReference>
<sequence length="216" mass="22855">MPPFDCYVSGTDTGIGKTHVSASLLRGWRAQGSRVIGMKPVASGCEPHADGLRNEDALRLIEAADAHVPYADINPFALTDPLAPELAAANDGVDITMAPIQAAFARLCGASDHVLVEGVGGWLSPITATMDQKDIVHALDLPVIMVVGVRLGCVHQARATARSILGDGCQWAGWIANEIDPEMDAFAENLLILERVLGEPPLAVLRYEPAATDSRA</sequence>
<comment type="catalytic activity">
    <reaction evidence="2">
        <text>(7R,8S)-7,8-diammoniononanoate + CO2 + ATP = (4R,5S)-dethiobiotin + ADP + phosphate + 3 H(+)</text>
        <dbReference type="Rhea" id="RHEA:15805"/>
        <dbReference type="ChEBI" id="CHEBI:15378"/>
        <dbReference type="ChEBI" id="CHEBI:16526"/>
        <dbReference type="ChEBI" id="CHEBI:30616"/>
        <dbReference type="ChEBI" id="CHEBI:43474"/>
        <dbReference type="ChEBI" id="CHEBI:149469"/>
        <dbReference type="ChEBI" id="CHEBI:149473"/>
        <dbReference type="ChEBI" id="CHEBI:456216"/>
        <dbReference type="EC" id="6.3.3.3"/>
    </reaction>
</comment>
<dbReference type="HAMAP" id="MF_00336">
    <property type="entry name" value="BioD"/>
    <property type="match status" value="1"/>
</dbReference>
<comment type="function">
    <text evidence="2">Catalyzes a mechanistically unusual reaction, the ATP-dependent insertion of CO2 between the N7 and N8 nitrogen atoms of 7,8-diaminopelargonic acid (DAPA, also called 7,8-diammoniononanoate) to form a ureido ring.</text>
</comment>
<feature type="binding site" evidence="2">
    <location>
        <position position="18"/>
    </location>
    <ligand>
        <name>Mg(2+)</name>
        <dbReference type="ChEBI" id="CHEBI:18420"/>
    </ligand>
</feature>
<evidence type="ECO:0000313" key="4">
    <source>
        <dbReference type="Proteomes" id="UP000824755"/>
    </source>
</evidence>
<keyword evidence="1 2" id="KW-0093">Biotin biosynthesis</keyword>
<dbReference type="EC" id="6.3.3.3" evidence="2"/>
<dbReference type="PIRSF" id="PIRSF006755">
    <property type="entry name" value="DTB_synth"/>
    <property type="match status" value="1"/>
</dbReference>
<feature type="active site" evidence="2">
    <location>
        <position position="39"/>
    </location>
</feature>
<keyword evidence="2" id="KW-0067">ATP-binding</keyword>
<dbReference type="SUPFAM" id="SSF52540">
    <property type="entry name" value="P-loop containing nucleoside triphosphate hydrolases"/>
    <property type="match status" value="1"/>
</dbReference>
<feature type="binding site" evidence="2">
    <location>
        <begin position="117"/>
        <end position="120"/>
    </location>
    <ligand>
        <name>ATP</name>
        <dbReference type="ChEBI" id="CHEBI:30616"/>
    </ligand>
</feature>
<organism evidence="3 4">
    <name type="scientific">Lysobacter soyae</name>
    <dbReference type="NCBI Taxonomy" id="2764185"/>
    <lineage>
        <taxon>Bacteria</taxon>
        <taxon>Pseudomonadati</taxon>
        <taxon>Pseudomonadota</taxon>
        <taxon>Gammaproteobacteria</taxon>
        <taxon>Lysobacterales</taxon>
        <taxon>Lysobacteraceae</taxon>
        <taxon>Lysobacter</taxon>
    </lineage>
</organism>
<dbReference type="Proteomes" id="UP000824755">
    <property type="component" value="Chromosome"/>
</dbReference>
<dbReference type="PANTHER" id="PTHR43210">
    <property type="entry name" value="DETHIOBIOTIN SYNTHETASE"/>
    <property type="match status" value="1"/>
</dbReference>
<keyword evidence="4" id="KW-1185">Reference proteome</keyword>
<comment type="pathway">
    <text evidence="2">Cofactor biosynthesis; biotin biosynthesis; biotin from 7,8-diaminononanoate: step 1/2.</text>
</comment>
<keyword evidence="2" id="KW-0460">Magnesium</keyword>
<comment type="caution">
    <text evidence="2">Lacks conserved residue(s) required for the propagation of feature annotation.</text>
</comment>
<dbReference type="InterPro" id="IPR004472">
    <property type="entry name" value="DTB_synth_BioD"/>
</dbReference>
<comment type="similarity">
    <text evidence="2">Belongs to the dethiobiotin synthetase family.</text>
</comment>
<keyword evidence="2" id="KW-0547">Nucleotide-binding</keyword>
<dbReference type="CDD" id="cd03109">
    <property type="entry name" value="DTBS"/>
    <property type="match status" value="1"/>
</dbReference>
<dbReference type="Gene3D" id="3.40.50.300">
    <property type="entry name" value="P-loop containing nucleotide triphosphate hydrolases"/>
    <property type="match status" value="1"/>
</dbReference>
<feature type="binding site" evidence="2">
    <location>
        <position position="56"/>
    </location>
    <ligand>
        <name>Mg(2+)</name>
        <dbReference type="ChEBI" id="CHEBI:18420"/>
    </ligand>
</feature>